<dbReference type="EMBL" id="JQCR01000002">
    <property type="protein sequence ID" value="KGE19618.1"/>
    <property type="molecule type" value="Genomic_DNA"/>
</dbReference>
<reference evidence="2 3" key="2">
    <citation type="submission" date="2014-10" db="EMBL/GenBank/DDBJ databases">
        <title>Comparative genomics of the Paenibacillus odorifer group.</title>
        <authorList>
            <person name="Tsai Y.-C."/>
            <person name="Martin N."/>
            <person name="Korlach J."/>
            <person name="Wiedmann M."/>
        </authorList>
    </citation>
    <scope>NUCLEOTIDE SEQUENCE [LARGE SCALE GENOMIC DNA]</scope>
    <source>
        <strain evidence="2 3">DSM 18334</strain>
    </source>
</reference>
<proteinExistence type="predicted"/>
<dbReference type="OrthoDB" id="1925744at2"/>
<name>A0A098MC41_9BACL</name>
<keyword evidence="1" id="KW-0812">Transmembrane</keyword>
<reference evidence="2 3" key="1">
    <citation type="submission" date="2014-08" db="EMBL/GenBank/DDBJ databases">
        <authorList>
            <person name="den Bakker H.C."/>
        </authorList>
    </citation>
    <scope>NUCLEOTIDE SEQUENCE [LARGE SCALE GENOMIC DNA]</scope>
    <source>
        <strain evidence="2 3">DSM 18334</strain>
    </source>
</reference>
<accession>A0A098MC41</accession>
<organism evidence="2 3">
    <name type="scientific">Paenibacillus wynnii</name>
    <dbReference type="NCBI Taxonomy" id="268407"/>
    <lineage>
        <taxon>Bacteria</taxon>
        <taxon>Bacillati</taxon>
        <taxon>Bacillota</taxon>
        <taxon>Bacilli</taxon>
        <taxon>Bacillales</taxon>
        <taxon>Paenibacillaceae</taxon>
        <taxon>Paenibacillus</taxon>
    </lineage>
</organism>
<comment type="caution">
    <text evidence="2">The sequence shown here is derived from an EMBL/GenBank/DDBJ whole genome shotgun (WGS) entry which is preliminary data.</text>
</comment>
<dbReference type="AlphaFoldDB" id="A0A098MC41"/>
<dbReference type="eggNOG" id="ENOG50331FV">
    <property type="taxonomic scope" value="Bacteria"/>
</dbReference>
<keyword evidence="1" id="KW-0472">Membrane</keyword>
<gene>
    <name evidence="2" type="ORF">PWYN_09915</name>
</gene>
<keyword evidence="1" id="KW-1133">Transmembrane helix</keyword>
<dbReference type="RefSeq" id="WP_036650720.1">
    <property type="nucleotide sequence ID" value="NZ_JQCR01000002.1"/>
</dbReference>
<protein>
    <submittedName>
        <fullName evidence="2">Membrane protein</fullName>
    </submittedName>
</protein>
<feature type="transmembrane region" description="Helical" evidence="1">
    <location>
        <begin position="7"/>
        <end position="28"/>
    </location>
</feature>
<dbReference type="Proteomes" id="UP000029734">
    <property type="component" value="Unassembled WGS sequence"/>
</dbReference>
<evidence type="ECO:0000256" key="1">
    <source>
        <dbReference type="SAM" id="Phobius"/>
    </source>
</evidence>
<evidence type="ECO:0000313" key="3">
    <source>
        <dbReference type="Proteomes" id="UP000029734"/>
    </source>
</evidence>
<dbReference type="STRING" id="268407.PWYN_09915"/>
<feature type="transmembrane region" description="Helical" evidence="1">
    <location>
        <begin position="34"/>
        <end position="52"/>
    </location>
</feature>
<keyword evidence="3" id="KW-1185">Reference proteome</keyword>
<feature type="transmembrane region" description="Helical" evidence="1">
    <location>
        <begin position="64"/>
        <end position="90"/>
    </location>
</feature>
<evidence type="ECO:0000313" key="2">
    <source>
        <dbReference type="EMBL" id="KGE19618.1"/>
    </source>
</evidence>
<sequence length="102" mass="10981">MSPLAKLLKWGTFAYEAFLALPIIGGLFVLANGWIPLGIAFLLHALAIIVLFKERGPVIGNVVGVVTSIIGFIPIVGWVMHGITALILLVEGISTSRRTPRY</sequence>